<dbReference type="Pfam" id="PF00926">
    <property type="entry name" value="DHBP_synthase"/>
    <property type="match status" value="1"/>
</dbReference>
<dbReference type="GO" id="GO:0003935">
    <property type="term" value="F:GTP cyclohydrolase II activity"/>
    <property type="evidence" value="ECO:0007669"/>
    <property type="project" value="TreeGrafter"/>
</dbReference>
<gene>
    <name evidence="4" type="ORF">METZ01_LOCUS217479</name>
</gene>
<dbReference type="EMBL" id="UINC01050996">
    <property type="protein sequence ID" value="SVB64625.1"/>
    <property type="molecule type" value="Genomic_DNA"/>
</dbReference>
<keyword evidence="2" id="KW-0686">Riboflavin biosynthesis</keyword>
<dbReference type="GO" id="GO:0046872">
    <property type="term" value="F:metal ion binding"/>
    <property type="evidence" value="ECO:0007669"/>
    <property type="project" value="UniProtKB-KW"/>
</dbReference>
<comment type="pathway">
    <text evidence="1">Cofactor biosynthesis; riboflavin biosynthesis.</text>
</comment>
<evidence type="ECO:0000256" key="3">
    <source>
        <dbReference type="ARBA" id="ARBA00022723"/>
    </source>
</evidence>
<sequence length="99" mass="11107">MSHIEYLSSIEEIIEDARNGKMFILVDDQERENEGDLVIPAQMATPDAINFMATHGRGLICLALTRNRIEELNLTLMSQSNISRHETAFTTSIEAKEGV</sequence>
<name>A0A382FPU8_9ZZZZ</name>
<feature type="non-terminal residue" evidence="4">
    <location>
        <position position="99"/>
    </location>
</feature>
<accession>A0A382FPU8</accession>
<dbReference type="AlphaFoldDB" id="A0A382FPU8"/>
<dbReference type="UniPathway" id="UPA00275"/>
<evidence type="ECO:0008006" key="5">
    <source>
        <dbReference type="Google" id="ProtNLM"/>
    </source>
</evidence>
<evidence type="ECO:0000256" key="1">
    <source>
        <dbReference type="ARBA" id="ARBA00005104"/>
    </source>
</evidence>
<reference evidence="4" key="1">
    <citation type="submission" date="2018-05" db="EMBL/GenBank/DDBJ databases">
        <authorList>
            <person name="Lanie J.A."/>
            <person name="Ng W.-L."/>
            <person name="Kazmierczak K.M."/>
            <person name="Andrzejewski T.M."/>
            <person name="Davidsen T.M."/>
            <person name="Wayne K.J."/>
            <person name="Tettelin H."/>
            <person name="Glass J.I."/>
            <person name="Rusch D."/>
            <person name="Podicherti R."/>
            <person name="Tsui H.-C.T."/>
            <person name="Winkler M.E."/>
        </authorList>
    </citation>
    <scope>NUCLEOTIDE SEQUENCE</scope>
</reference>
<dbReference type="Gene3D" id="3.90.870.10">
    <property type="entry name" value="DHBP synthase"/>
    <property type="match status" value="1"/>
</dbReference>
<keyword evidence="3" id="KW-0479">Metal-binding</keyword>
<dbReference type="InterPro" id="IPR017945">
    <property type="entry name" value="DHBP_synth_RibB-like_a/b_dom"/>
</dbReference>
<dbReference type="GO" id="GO:0008686">
    <property type="term" value="F:3,4-dihydroxy-2-butanone-4-phosphate synthase activity"/>
    <property type="evidence" value="ECO:0007669"/>
    <property type="project" value="InterPro"/>
</dbReference>
<dbReference type="SUPFAM" id="SSF55821">
    <property type="entry name" value="YrdC/RibB"/>
    <property type="match status" value="1"/>
</dbReference>
<proteinExistence type="predicted"/>
<dbReference type="GO" id="GO:0009231">
    <property type="term" value="P:riboflavin biosynthetic process"/>
    <property type="evidence" value="ECO:0007669"/>
    <property type="project" value="UniProtKB-UniPathway"/>
</dbReference>
<evidence type="ECO:0000256" key="2">
    <source>
        <dbReference type="ARBA" id="ARBA00022619"/>
    </source>
</evidence>
<protein>
    <recommendedName>
        <fullName evidence="5">3,4-dihydroxy-2-butanone-4-phosphate synthase</fullName>
    </recommendedName>
</protein>
<dbReference type="PANTHER" id="PTHR21327:SF18">
    <property type="entry name" value="3,4-DIHYDROXY-2-BUTANONE 4-PHOSPHATE SYNTHASE"/>
    <property type="match status" value="1"/>
</dbReference>
<organism evidence="4">
    <name type="scientific">marine metagenome</name>
    <dbReference type="NCBI Taxonomy" id="408172"/>
    <lineage>
        <taxon>unclassified sequences</taxon>
        <taxon>metagenomes</taxon>
        <taxon>ecological metagenomes</taxon>
    </lineage>
</organism>
<dbReference type="GO" id="GO:0005829">
    <property type="term" value="C:cytosol"/>
    <property type="evidence" value="ECO:0007669"/>
    <property type="project" value="TreeGrafter"/>
</dbReference>
<dbReference type="PANTHER" id="PTHR21327">
    <property type="entry name" value="GTP CYCLOHYDROLASE II-RELATED"/>
    <property type="match status" value="1"/>
</dbReference>
<dbReference type="InterPro" id="IPR000422">
    <property type="entry name" value="DHBP_synthase_RibB"/>
</dbReference>
<evidence type="ECO:0000313" key="4">
    <source>
        <dbReference type="EMBL" id="SVB64625.1"/>
    </source>
</evidence>